<reference evidence="1" key="1">
    <citation type="journal article" date="2020" name="mSystems">
        <title>Genome- and Community-Level Interaction Insights into Carbon Utilization and Element Cycling Functions of Hydrothermarchaeota in Hydrothermal Sediment.</title>
        <authorList>
            <person name="Zhou Z."/>
            <person name="Liu Y."/>
            <person name="Xu W."/>
            <person name="Pan J."/>
            <person name="Luo Z.H."/>
            <person name="Li M."/>
        </authorList>
    </citation>
    <scope>NUCLEOTIDE SEQUENCE [LARGE SCALE GENOMIC DNA]</scope>
    <source>
        <strain evidence="1">SpSt-780</strain>
    </source>
</reference>
<organism evidence="1">
    <name type="scientific">candidate division WOR-3 bacterium</name>
    <dbReference type="NCBI Taxonomy" id="2052148"/>
    <lineage>
        <taxon>Bacteria</taxon>
        <taxon>Bacteria division WOR-3</taxon>
    </lineage>
</organism>
<accession>A0A7C4YHW3</accession>
<dbReference type="AlphaFoldDB" id="A0A7C4YHW3"/>
<protein>
    <submittedName>
        <fullName evidence="1">Uncharacterized protein</fullName>
    </submittedName>
</protein>
<dbReference type="EMBL" id="DTHG01000084">
    <property type="protein sequence ID" value="HGW92247.1"/>
    <property type="molecule type" value="Genomic_DNA"/>
</dbReference>
<name>A0A7C4YHW3_UNCW3</name>
<comment type="caution">
    <text evidence="1">The sequence shown here is derived from an EMBL/GenBank/DDBJ whole genome shotgun (WGS) entry which is preliminary data.</text>
</comment>
<proteinExistence type="predicted"/>
<gene>
    <name evidence="1" type="ORF">ENV67_06895</name>
</gene>
<evidence type="ECO:0000313" key="1">
    <source>
        <dbReference type="EMBL" id="HGW92247.1"/>
    </source>
</evidence>
<sequence>MRINKFLILVMVLSLFMFGEDFTPTIPEITEKEVLSVIPILKLEIELNNKYKEQSKSQYNTKKKLFEDIKSGKLDPLDLLKKFSKYVIIPEGVTYEPALSRALSIRGWDLTQDIEIPEEYRIYVNPIAVFTFGKEFPAINKKILGKNITNESFTEFFYNPWNGNDPSFKEMQELVRKTELFYSEKGFSVDRSMDGFSVFFKPRDINGDCIEDDIVGCVEPILKEIYDPAYKDVLKNALSHPMGPSITIEASDKLLEKIINPVDVVMGTENIKVKQLLKDAGLTEERYGEILGALLIAKDSSQNIEEEIPTLEFTPTTPEEKKAFEEYEKYVQMKKEEARVRKNNEKIYLKYKNELDPILEKIQRYYFKKNM</sequence>